<organism evidence="1 2">
    <name type="scientific">Actinomycetospora rhizophila</name>
    <dbReference type="NCBI Taxonomy" id="1416876"/>
    <lineage>
        <taxon>Bacteria</taxon>
        <taxon>Bacillati</taxon>
        <taxon>Actinomycetota</taxon>
        <taxon>Actinomycetes</taxon>
        <taxon>Pseudonocardiales</taxon>
        <taxon>Pseudonocardiaceae</taxon>
        <taxon>Actinomycetospora</taxon>
    </lineage>
</organism>
<comment type="caution">
    <text evidence="1">The sequence shown here is derived from an EMBL/GenBank/DDBJ whole genome shotgun (WGS) entry which is preliminary data.</text>
</comment>
<protein>
    <submittedName>
        <fullName evidence="1">Uncharacterized protein</fullName>
    </submittedName>
</protein>
<evidence type="ECO:0000313" key="2">
    <source>
        <dbReference type="Proteomes" id="UP001596175"/>
    </source>
</evidence>
<sequence>MLLRSRPALGLLVLGLLLLVAPLAVQAFAVVTLLGALAAWRLSDRLARRLPEEDGRGW</sequence>
<reference evidence="2" key="1">
    <citation type="journal article" date="2019" name="Int. J. Syst. Evol. Microbiol.">
        <title>The Global Catalogue of Microorganisms (GCM) 10K type strain sequencing project: providing services to taxonomists for standard genome sequencing and annotation.</title>
        <authorList>
            <consortium name="The Broad Institute Genomics Platform"/>
            <consortium name="The Broad Institute Genome Sequencing Center for Infectious Disease"/>
            <person name="Wu L."/>
            <person name="Ma J."/>
        </authorList>
    </citation>
    <scope>NUCLEOTIDE SEQUENCE [LARGE SCALE GENOMIC DNA]</scope>
    <source>
        <strain evidence="2">XZYJ18</strain>
    </source>
</reference>
<dbReference type="Proteomes" id="UP001596175">
    <property type="component" value="Unassembled WGS sequence"/>
</dbReference>
<name>A0ABV9ZKU1_9PSEU</name>
<keyword evidence="2" id="KW-1185">Reference proteome</keyword>
<proteinExistence type="predicted"/>
<dbReference type="EMBL" id="JBHSKG010000021">
    <property type="protein sequence ID" value="MFC5142113.1"/>
    <property type="molecule type" value="Genomic_DNA"/>
</dbReference>
<accession>A0ABV9ZKU1</accession>
<evidence type="ECO:0000313" key="1">
    <source>
        <dbReference type="EMBL" id="MFC5142113.1"/>
    </source>
</evidence>
<gene>
    <name evidence="1" type="ORF">ACFPK1_28055</name>
</gene>
<dbReference type="RefSeq" id="WP_378024246.1">
    <property type="nucleotide sequence ID" value="NZ_JBHSKG010000021.1"/>
</dbReference>